<keyword evidence="3 7" id="KW-0028">Amino-acid biosynthesis</keyword>
<dbReference type="PANTHER" id="PTHR32338">
    <property type="entry name" value="N-ACETYL-GAMMA-GLUTAMYL-PHOSPHATE REDUCTASE, CHLOROPLASTIC-RELATED-RELATED"/>
    <property type="match status" value="1"/>
</dbReference>
<dbReference type="AlphaFoldDB" id="A0AAW7XHE5"/>
<dbReference type="NCBIfam" id="TIGR01850">
    <property type="entry name" value="argC"/>
    <property type="match status" value="1"/>
</dbReference>
<keyword evidence="2 7" id="KW-0055">Arginine biosynthesis</keyword>
<gene>
    <name evidence="7 10" type="primary">argC</name>
    <name evidence="10" type="ORF">Q4490_08740</name>
</gene>
<evidence type="ECO:0000256" key="4">
    <source>
        <dbReference type="ARBA" id="ARBA00022857"/>
    </source>
</evidence>
<comment type="subcellular location">
    <subcellularLocation>
        <location evidence="7">Cytoplasm</location>
    </subcellularLocation>
</comment>
<dbReference type="GO" id="GO:0070401">
    <property type="term" value="F:NADP+ binding"/>
    <property type="evidence" value="ECO:0007669"/>
    <property type="project" value="InterPro"/>
</dbReference>
<dbReference type="InterPro" id="IPR058924">
    <property type="entry name" value="AGPR_dimerisation_dom"/>
</dbReference>
<evidence type="ECO:0000256" key="3">
    <source>
        <dbReference type="ARBA" id="ARBA00022605"/>
    </source>
</evidence>
<feature type="active site" evidence="7 8">
    <location>
        <position position="149"/>
    </location>
</feature>
<dbReference type="EMBL" id="JAUOPG010000004">
    <property type="protein sequence ID" value="MDO6453651.1"/>
    <property type="molecule type" value="Genomic_DNA"/>
</dbReference>
<keyword evidence="7" id="KW-0963">Cytoplasm</keyword>
<evidence type="ECO:0000256" key="8">
    <source>
        <dbReference type="PROSITE-ProRule" id="PRU10010"/>
    </source>
</evidence>
<comment type="catalytic activity">
    <reaction evidence="6 7">
        <text>N-acetyl-L-glutamate 5-semialdehyde + phosphate + NADP(+) = N-acetyl-L-glutamyl 5-phosphate + NADPH + H(+)</text>
        <dbReference type="Rhea" id="RHEA:21588"/>
        <dbReference type="ChEBI" id="CHEBI:15378"/>
        <dbReference type="ChEBI" id="CHEBI:29123"/>
        <dbReference type="ChEBI" id="CHEBI:43474"/>
        <dbReference type="ChEBI" id="CHEBI:57783"/>
        <dbReference type="ChEBI" id="CHEBI:57936"/>
        <dbReference type="ChEBI" id="CHEBI:58349"/>
        <dbReference type="EC" id="1.2.1.38"/>
    </reaction>
</comment>
<feature type="domain" description="Semialdehyde dehydrogenase NAD-binding" evidence="9">
    <location>
        <begin position="3"/>
        <end position="141"/>
    </location>
</feature>
<accession>A0AAW7XHE5</accession>
<dbReference type="PROSITE" id="PS01224">
    <property type="entry name" value="ARGC"/>
    <property type="match status" value="1"/>
</dbReference>
<dbReference type="GO" id="GO:0003942">
    <property type="term" value="F:N-acetyl-gamma-glutamyl-phosphate reductase activity"/>
    <property type="evidence" value="ECO:0007669"/>
    <property type="project" value="UniProtKB-UniRule"/>
</dbReference>
<dbReference type="InterPro" id="IPR023013">
    <property type="entry name" value="AGPR_AS"/>
</dbReference>
<dbReference type="Gene3D" id="3.40.50.720">
    <property type="entry name" value="NAD(P)-binding Rossmann-like Domain"/>
    <property type="match status" value="1"/>
</dbReference>
<dbReference type="SMART" id="SM00859">
    <property type="entry name" value="Semialdhyde_dh"/>
    <property type="match status" value="1"/>
</dbReference>
<dbReference type="HAMAP" id="MF_00150">
    <property type="entry name" value="ArgC_type1"/>
    <property type="match status" value="1"/>
</dbReference>
<dbReference type="CDD" id="cd23934">
    <property type="entry name" value="AGPR_1_C"/>
    <property type="match status" value="1"/>
</dbReference>
<dbReference type="GO" id="GO:0006526">
    <property type="term" value="P:L-arginine biosynthetic process"/>
    <property type="evidence" value="ECO:0007669"/>
    <property type="project" value="UniProtKB-UniRule"/>
</dbReference>
<evidence type="ECO:0000313" key="11">
    <source>
        <dbReference type="Proteomes" id="UP001169862"/>
    </source>
</evidence>
<sequence>MIKVGIVGGTGYTGVELLRLLANHPEVEVSVITSRSEEGMRVADMFPNLRGHYDLAFSVPDVDTLAACDVVFFATPHGVAMGMAPDLIKRGVRIIDLGADFRIKDVELWSTWYKLDHTCPDLVEMAVYGLPEVNRDQIKNAQLIACPGCYPTAAQLGFIPLLENKLVDHRRLIADCKSGVSGAGRGASVGALMCETNESMKAYGVPGHRHLPEIRQGLALAADRPVGLTFVPHLTPMIRGIHATLYATLKDPKDGLQELYEARYKDEPFVDVMPAGSHPETRSVKGANTCRISIFRPQNDDTVVVLSVIDNLVKGAAGQAIQNMNIMFGLDESSGLKALGMMP</sequence>
<keyword evidence="5 7" id="KW-0560">Oxidoreductase</keyword>
<dbReference type="InterPro" id="IPR000706">
    <property type="entry name" value="AGPR_type-1"/>
</dbReference>
<dbReference type="InterPro" id="IPR036291">
    <property type="entry name" value="NAD(P)-bd_dom_sf"/>
</dbReference>
<dbReference type="RefSeq" id="WP_075179317.1">
    <property type="nucleotide sequence ID" value="NZ_CAXHZV010000004.1"/>
</dbReference>
<reference evidence="10" key="1">
    <citation type="submission" date="2023-07" db="EMBL/GenBank/DDBJ databases">
        <title>Genome content predicts the carbon catabolic preferences of heterotrophic bacteria.</title>
        <authorList>
            <person name="Gralka M."/>
        </authorList>
    </citation>
    <scope>NUCLEOTIDE SEQUENCE</scope>
    <source>
        <strain evidence="10">I2M16</strain>
    </source>
</reference>
<dbReference type="GeneID" id="89457542"/>
<dbReference type="InterPro" id="IPR050085">
    <property type="entry name" value="AGPR"/>
</dbReference>
<organism evidence="10 11">
    <name type="scientific">Neptunomonas phycophila</name>
    <dbReference type="NCBI Taxonomy" id="1572645"/>
    <lineage>
        <taxon>Bacteria</taxon>
        <taxon>Pseudomonadati</taxon>
        <taxon>Pseudomonadota</taxon>
        <taxon>Gammaproteobacteria</taxon>
        <taxon>Oceanospirillales</taxon>
        <taxon>Oceanospirillaceae</taxon>
        <taxon>Neptunomonas</taxon>
    </lineage>
</organism>
<dbReference type="Pfam" id="PF01118">
    <property type="entry name" value="Semialdhyde_dh"/>
    <property type="match status" value="1"/>
</dbReference>
<dbReference type="GO" id="GO:0005737">
    <property type="term" value="C:cytoplasm"/>
    <property type="evidence" value="ECO:0007669"/>
    <property type="project" value="UniProtKB-SubCell"/>
</dbReference>
<proteinExistence type="inferred from homology"/>
<name>A0AAW7XHE5_9GAMM</name>
<dbReference type="EC" id="1.2.1.38" evidence="7"/>
<dbReference type="GO" id="GO:0051287">
    <property type="term" value="F:NAD binding"/>
    <property type="evidence" value="ECO:0007669"/>
    <property type="project" value="InterPro"/>
</dbReference>
<evidence type="ECO:0000256" key="1">
    <source>
        <dbReference type="ARBA" id="ARBA00004862"/>
    </source>
</evidence>
<dbReference type="Gene3D" id="3.30.360.10">
    <property type="entry name" value="Dihydrodipicolinate Reductase, domain 2"/>
    <property type="match status" value="1"/>
</dbReference>
<keyword evidence="4 7" id="KW-0521">NADP</keyword>
<comment type="function">
    <text evidence="7">Catalyzes the NADPH-dependent reduction of N-acetyl-5-glutamyl phosphate to yield N-acetyl-L-glutamate 5-semialdehyde.</text>
</comment>
<dbReference type="FunFam" id="3.30.360.10:FF:000014">
    <property type="entry name" value="N-acetyl-gamma-glutamyl-phosphate reductase"/>
    <property type="match status" value="1"/>
</dbReference>
<evidence type="ECO:0000313" key="10">
    <source>
        <dbReference type="EMBL" id="MDO6453651.1"/>
    </source>
</evidence>
<comment type="caution">
    <text evidence="10">The sequence shown here is derived from an EMBL/GenBank/DDBJ whole genome shotgun (WGS) entry which is preliminary data.</text>
</comment>
<dbReference type="SUPFAM" id="SSF55347">
    <property type="entry name" value="Glyceraldehyde-3-phosphate dehydrogenase-like, C-terminal domain"/>
    <property type="match status" value="1"/>
</dbReference>
<evidence type="ECO:0000256" key="5">
    <source>
        <dbReference type="ARBA" id="ARBA00023002"/>
    </source>
</evidence>
<evidence type="ECO:0000256" key="2">
    <source>
        <dbReference type="ARBA" id="ARBA00022571"/>
    </source>
</evidence>
<comment type="pathway">
    <text evidence="1 7">Amino-acid biosynthesis; L-arginine biosynthesis; N(2)-acetyl-L-ornithine from L-glutamate: step 3/4.</text>
</comment>
<dbReference type="CDD" id="cd17895">
    <property type="entry name" value="AGPR_1_N"/>
    <property type="match status" value="1"/>
</dbReference>
<evidence type="ECO:0000259" key="9">
    <source>
        <dbReference type="SMART" id="SM00859"/>
    </source>
</evidence>
<dbReference type="Proteomes" id="UP001169862">
    <property type="component" value="Unassembled WGS sequence"/>
</dbReference>
<protein>
    <recommendedName>
        <fullName evidence="7">N-acetyl-gamma-glutamyl-phosphate reductase</fullName>
        <shortName evidence="7">AGPR</shortName>
        <ecNumber evidence="7">1.2.1.38</ecNumber>
    </recommendedName>
    <alternativeName>
        <fullName evidence="7">N-acetyl-glutamate semialdehyde dehydrogenase</fullName>
        <shortName evidence="7">NAGSA dehydrogenase</shortName>
    </alternativeName>
</protein>
<dbReference type="Pfam" id="PF22698">
    <property type="entry name" value="Semialdhyde_dhC_1"/>
    <property type="match status" value="1"/>
</dbReference>
<dbReference type="InterPro" id="IPR000534">
    <property type="entry name" value="Semialdehyde_DH_NAD-bd"/>
</dbReference>
<dbReference type="PANTHER" id="PTHR32338:SF10">
    <property type="entry name" value="N-ACETYL-GAMMA-GLUTAMYL-PHOSPHATE REDUCTASE, CHLOROPLASTIC-RELATED"/>
    <property type="match status" value="1"/>
</dbReference>
<comment type="similarity">
    <text evidence="7">Belongs to the NAGSA dehydrogenase family. Type 1 subfamily.</text>
</comment>
<evidence type="ECO:0000256" key="6">
    <source>
        <dbReference type="ARBA" id="ARBA00050557"/>
    </source>
</evidence>
<evidence type="ECO:0000256" key="7">
    <source>
        <dbReference type="HAMAP-Rule" id="MF_00150"/>
    </source>
</evidence>
<dbReference type="SUPFAM" id="SSF51735">
    <property type="entry name" value="NAD(P)-binding Rossmann-fold domains"/>
    <property type="match status" value="1"/>
</dbReference>